<dbReference type="InterPro" id="IPR000225">
    <property type="entry name" value="Armadillo"/>
</dbReference>
<evidence type="ECO:0000313" key="4">
    <source>
        <dbReference type="Ensembl" id="ENSGMOP00000004474.2"/>
    </source>
</evidence>
<evidence type="ECO:0000256" key="2">
    <source>
        <dbReference type="PROSITE-ProRule" id="PRU00259"/>
    </source>
</evidence>
<name>A0A8C4Z005_GADMO</name>
<dbReference type="GO" id="GO:0016799">
    <property type="term" value="F:hydrolase activity, hydrolyzing N-glycosyl compounds"/>
    <property type="evidence" value="ECO:0007669"/>
    <property type="project" value="InterPro"/>
</dbReference>
<dbReference type="Gene3D" id="3.90.245.10">
    <property type="entry name" value="Ribonucleoside hydrolase-like"/>
    <property type="match status" value="1"/>
</dbReference>
<evidence type="ECO:0000256" key="1">
    <source>
        <dbReference type="ARBA" id="ARBA00009176"/>
    </source>
</evidence>
<keyword evidence="5" id="KW-1185">Reference proteome</keyword>
<dbReference type="Proteomes" id="UP000694546">
    <property type="component" value="Chromosome 4"/>
</dbReference>
<dbReference type="OMA" id="HISIRCV"/>
<protein>
    <recommendedName>
        <fullName evidence="3">Inosine/uridine-preferring nucleoside hydrolase domain-containing protein</fullName>
    </recommendedName>
</protein>
<dbReference type="PANTHER" id="PTHR46190">
    <property type="entry name" value="SI:CH211-201H21.5-RELATED"/>
    <property type="match status" value="1"/>
</dbReference>
<dbReference type="PANTHER" id="PTHR46190:SF1">
    <property type="entry name" value="SI:CH211-201H21.5"/>
    <property type="match status" value="1"/>
</dbReference>
<proteinExistence type="inferred from homology"/>
<organism evidence="4 5">
    <name type="scientific">Gadus morhua</name>
    <name type="common">Atlantic cod</name>
    <dbReference type="NCBI Taxonomy" id="8049"/>
    <lineage>
        <taxon>Eukaryota</taxon>
        <taxon>Metazoa</taxon>
        <taxon>Chordata</taxon>
        <taxon>Craniata</taxon>
        <taxon>Vertebrata</taxon>
        <taxon>Euteleostomi</taxon>
        <taxon>Actinopterygii</taxon>
        <taxon>Neopterygii</taxon>
        <taxon>Teleostei</taxon>
        <taxon>Neoteleostei</taxon>
        <taxon>Acanthomorphata</taxon>
        <taxon>Zeiogadaria</taxon>
        <taxon>Gadariae</taxon>
        <taxon>Gadiformes</taxon>
        <taxon>Gadoidei</taxon>
        <taxon>Gadidae</taxon>
        <taxon>Gadus</taxon>
    </lineage>
</organism>
<dbReference type="AlphaFoldDB" id="A0A8C4Z005"/>
<dbReference type="InterPro" id="IPR001910">
    <property type="entry name" value="Inosine/uridine_hydrolase_dom"/>
</dbReference>
<dbReference type="InterPro" id="IPR052775">
    <property type="entry name" value="IUN_hydrolase"/>
</dbReference>
<comment type="similarity">
    <text evidence="1">Belongs to the IUNH family.</text>
</comment>
<evidence type="ECO:0000313" key="5">
    <source>
        <dbReference type="Proteomes" id="UP000694546"/>
    </source>
</evidence>
<reference evidence="4" key="2">
    <citation type="submission" date="2025-09" db="UniProtKB">
        <authorList>
            <consortium name="Ensembl"/>
        </authorList>
    </citation>
    <scope>IDENTIFICATION</scope>
</reference>
<feature type="repeat" description="ARM" evidence="2">
    <location>
        <begin position="106"/>
        <end position="134"/>
    </location>
</feature>
<feature type="domain" description="Inosine/uridine-preferring nucleoside hydrolase" evidence="3">
    <location>
        <begin position="7"/>
        <end position="205"/>
    </location>
</feature>
<dbReference type="InterPro" id="IPR036452">
    <property type="entry name" value="Ribo_hydro-like"/>
</dbReference>
<dbReference type="CDD" id="cd02649">
    <property type="entry name" value="nuc_hydro_CeIAG"/>
    <property type="match status" value="1"/>
</dbReference>
<dbReference type="GeneTree" id="ENSGT00940000164275"/>
<dbReference type="Ensembl" id="ENSGMOT00000004610.2">
    <property type="protein sequence ID" value="ENSGMOP00000004474.2"/>
    <property type="gene ID" value="ENSGMOG00000004192.2"/>
</dbReference>
<accession>A0A8C4Z005</accession>
<dbReference type="PROSITE" id="PS50176">
    <property type="entry name" value="ARM_REPEAT"/>
    <property type="match status" value="1"/>
</dbReference>
<sequence>MGKTKLLLDVDTGVDDAQGIMLALAAPDVQVLGITCTHGNTALENSCRNTLRVLKECQRGDIPVYRGSAEPLLGRMIDASDFHGKDGLGDSPDPQAPGLDQLQAEGAVEALIRLVRENPGEVNLVATGPLTNLALAVKLDPSLPEKLKGLYIMGGNIESRGNTTVCGEFNFVADPESAFIVLTQYRCPTFIASWEFSCRKARFMGRIYNHTMEVRITHTHTRHTVNAGLSDLSFGGGSKPVARIFGSQPFVVMGSIPSLKASMSETP</sequence>
<dbReference type="SUPFAM" id="SSF53590">
    <property type="entry name" value="Nucleoside hydrolase"/>
    <property type="match status" value="1"/>
</dbReference>
<dbReference type="Pfam" id="PF01156">
    <property type="entry name" value="IU_nuc_hydro"/>
    <property type="match status" value="1"/>
</dbReference>
<evidence type="ECO:0000259" key="3">
    <source>
        <dbReference type="Pfam" id="PF01156"/>
    </source>
</evidence>
<reference evidence="4" key="1">
    <citation type="submission" date="2025-08" db="UniProtKB">
        <authorList>
            <consortium name="Ensembl"/>
        </authorList>
    </citation>
    <scope>IDENTIFICATION</scope>
</reference>